<reference evidence="2 4" key="1">
    <citation type="submission" date="2017-11" db="EMBL/GenBank/DDBJ databases">
        <title>The genome of Rhizophagus clarus HR1 reveals common genetic basis of auxotrophy among arbuscular mycorrhizal fungi.</title>
        <authorList>
            <person name="Kobayashi Y."/>
        </authorList>
    </citation>
    <scope>NUCLEOTIDE SEQUENCE [LARGE SCALE GENOMIC DNA]</scope>
    <source>
        <strain evidence="2 4">HR1</strain>
    </source>
</reference>
<comment type="caution">
    <text evidence="2">The sequence shown here is derived from an EMBL/GenBank/DDBJ whole genome shotgun (WGS) entry which is preliminary data.</text>
</comment>
<dbReference type="AlphaFoldDB" id="A0A2Z6QZI2"/>
<proteinExistence type="predicted"/>
<evidence type="ECO:0000313" key="3">
    <source>
        <dbReference type="EMBL" id="GES89839.1"/>
    </source>
</evidence>
<gene>
    <name evidence="3" type="ORF">RCL2_001671700</name>
    <name evidence="2" type="ORF">RclHR1_01780001</name>
</gene>
<evidence type="ECO:0000313" key="4">
    <source>
        <dbReference type="Proteomes" id="UP000247702"/>
    </source>
</evidence>
<dbReference type="Proteomes" id="UP000615446">
    <property type="component" value="Unassembled WGS sequence"/>
</dbReference>
<evidence type="ECO:0000313" key="2">
    <source>
        <dbReference type="EMBL" id="GBB90734.1"/>
    </source>
</evidence>
<name>A0A2Z6QZI2_9GLOM</name>
<dbReference type="InterPro" id="IPR008906">
    <property type="entry name" value="HATC_C_dom"/>
</dbReference>
<protein>
    <submittedName>
        <fullName evidence="3">Uncharacterized protein LOC112326819</fullName>
    </submittedName>
</protein>
<organism evidence="2 4">
    <name type="scientific">Rhizophagus clarus</name>
    <dbReference type="NCBI Taxonomy" id="94130"/>
    <lineage>
        <taxon>Eukaryota</taxon>
        <taxon>Fungi</taxon>
        <taxon>Fungi incertae sedis</taxon>
        <taxon>Mucoromycota</taxon>
        <taxon>Glomeromycotina</taxon>
        <taxon>Glomeromycetes</taxon>
        <taxon>Glomerales</taxon>
        <taxon>Glomeraceae</taxon>
        <taxon>Rhizophagus</taxon>
    </lineage>
</organism>
<evidence type="ECO:0000259" key="1">
    <source>
        <dbReference type="Pfam" id="PF05699"/>
    </source>
</evidence>
<dbReference type="EMBL" id="BEXD01000868">
    <property type="protein sequence ID" value="GBB90734.1"/>
    <property type="molecule type" value="Genomic_DNA"/>
</dbReference>
<dbReference type="SUPFAM" id="SSF53098">
    <property type="entry name" value="Ribonuclease H-like"/>
    <property type="match status" value="1"/>
</dbReference>
<reference evidence="3" key="2">
    <citation type="submission" date="2019-10" db="EMBL/GenBank/DDBJ databases">
        <title>Conservation and host-specific expression of non-tandemly repeated heterogenous ribosome RNA gene in arbuscular mycorrhizal fungi.</title>
        <authorList>
            <person name="Maeda T."/>
            <person name="Kobayashi Y."/>
            <person name="Nakagawa T."/>
            <person name="Ezawa T."/>
            <person name="Yamaguchi K."/>
            <person name="Bino T."/>
            <person name="Nishimoto Y."/>
            <person name="Shigenobu S."/>
            <person name="Kawaguchi M."/>
        </authorList>
    </citation>
    <scope>NUCLEOTIDE SEQUENCE</scope>
    <source>
        <strain evidence="3">HR1</strain>
    </source>
</reference>
<dbReference type="EMBL" id="BLAL01000191">
    <property type="protein sequence ID" value="GES89839.1"/>
    <property type="molecule type" value="Genomic_DNA"/>
</dbReference>
<dbReference type="InterPro" id="IPR012337">
    <property type="entry name" value="RNaseH-like_sf"/>
</dbReference>
<dbReference type="Proteomes" id="UP000247702">
    <property type="component" value="Unassembled WGS sequence"/>
</dbReference>
<dbReference type="OrthoDB" id="2431146at2759"/>
<dbReference type="Pfam" id="PF05699">
    <property type="entry name" value="Dimer_Tnp_hAT"/>
    <property type="match status" value="1"/>
</dbReference>
<sequence length="46" mass="5357">MKERYPVLSDIAIQILSILPTSASSERNWSTFGFIHTKLQNRLHEK</sequence>
<dbReference type="GO" id="GO:0046983">
    <property type="term" value="F:protein dimerization activity"/>
    <property type="evidence" value="ECO:0007669"/>
    <property type="project" value="InterPro"/>
</dbReference>
<keyword evidence="4" id="KW-1185">Reference proteome</keyword>
<accession>A0A2Z6QZI2</accession>
<feature type="domain" description="HAT C-terminal dimerisation" evidence="1">
    <location>
        <begin position="2"/>
        <end position="44"/>
    </location>
</feature>